<keyword evidence="3" id="KW-1185">Reference proteome</keyword>
<dbReference type="EMBL" id="CP011544">
    <property type="protein sequence ID" value="AKK07460.1"/>
    <property type="molecule type" value="Genomic_DNA"/>
</dbReference>
<dbReference type="Pfam" id="PF10991">
    <property type="entry name" value="Enc34_ssDNA-bd"/>
    <property type="match status" value="1"/>
</dbReference>
<dbReference type="OrthoDB" id="9786575at2"/>
<protein>
    <submittedName>
        <fullName evidence="1">Putative DUF2815 family protein</fullName>
    </submittedName>
</protein>
<dbReference type="InterPro" id="IPR022595">
    <property type="entry name" value="Enc34_ssDNA-bd"/>
</dbReference>
<dbReference type="RefSeq" id="WP_047261472.1">
    <property type="nucleotide sequence ID" value="NZ_CP011542.1"/>
</dbReference>
<dbReference type="EMBL" id="CP011542">
    <property type="protein sequence ID" value="AKK05214.1"/>
    <property type="molecule type" value="Genomic_DNA"/>
</dbReference>
<evidence type="ECO:0000313" key="3">
    <source>
        <dbReference type="Proteomes" id="UP000035199"/>
    </source>
</evidence>
<proteinExistence type="predicted"/>
<dbReference type="Proteomes" id="UP000035199">
    <property type="component" value="Chromosome"/>
</dbReference>
<organism evidence="1 3">
    <name type="scientific">Corynebacterium mustelae</name>
    <dbReference type="NCBI Taxonomy" id="571915"/>
    <lineage>
        <taxon>Bacteria</taxon>
        <taxon>Bacillati</taxon>
        <taxon>Actinomycetota</taxon>
        <taxon>Actinomycetes</taxon>
        <taxon>Mycobacteriales</taxon>
        <taxon>Corynebacteriaceae</taxon>
        <taxon>Corynebacterium</taxon>
    </lineage>
</organism>
<dbReference type="AlphaFoldDB" id="A0A0G3GVP8"/>
<dbReference type="PATRIC" id="fig|571915.4.peg.3402"/>
<gene>
    <name evidence="1" type="ORF">CMUST_04360</name>
    <name evidence="2" type="ORF">CMUST_15860</name>
</gene>
<evidence type="ECO:0000313" key="1">
    <source>
        <dbReference type="EMBL" id="AKK05214.1"/>
    </source>
</evidence>
<dbReference type="KEGG" id="cmv:CMUST_15860"/>
<keyword evidence="2" id="KW-0614">Plasmid</keyword>
<accession>A0A0G3GVP8</accession>
<dbReference type="Proteomes" id="UP000035199">
    <property type="component" value="Plasmid phiCmus45274"/>
</dbReference>
<dbReference type="InterPro" id="IPR012340">
    <property type="entry name" value="NA-bd_OB-fold"/>
</dbReference>
<reference evidence="1 3" key="1">
    <citation type="journal article" date="2015" name="Genome Announc.">
        <title>Complete Genome Sequence of the Type Strain Corynebacterium mustelae DSM 45274, Isolated from Various Tissues of a Male Ferret with Lethal Sepsis.</title>
        <authorList>
            <person name="Ruckert C."/>
            <person name="Eimer J."/>
            <person name="Winkler A."/>
            <person name="Tauch A."/>
        </authorList>
    </citation>
    <scope>NUCLEOTIDE SEQUENCE [LARGE SCALE GENOMIC DNA]</scope>
    <source>
        <strain evidence="1 3">DSM 45274</strain>
        <plasmid evidence="2">phiCmus45274</plasmid>
        <plasmid evidence="3">Plasmid phiCmus45274</plasmid>
    </source>
</reference>
<evidence type="ECO:0000313" key="2">
    <source>
        <dbReference type="EMBL" id="AKK07460.1"/>
    </source>
</evidence>
<reference evidence="3" key="2">
    <citation type="submission" date="2015-05" db="EMBL/GenBank/DDBJ databases">
        <title>Complete genome sequence of Corynebacterium mustelae DSM 45274, isolated from various tissues of a male ferret with lethal sepsis.</title>
        <authorList>
            <person name="Ruckert C."/>
            <person name="Albersmeier A."/>
            <person name="Winkler A."/>
            <person name="Tauch A."/>
        </authorList>
    </citation>
    <scope>NUCLEOTIDE SEQUENCE [LARGE SCALE GENOMIC DNA]</scope>
    <source>
        <strain evidence="3">DSM 45274</strain>
        <plasmid evidence="3">Plasmid phiCmus45274</plasmid>
    </source>
</reference>
<dbReference type="KEGG" id="cmv:CMUST_04360"/>
<sequence length="197" mass="21447">MSVKLVTPDEVRFSYANVWEPRSINGSEKEKYSCSILIPKTATRTLALIEQKIKEALEEGKAKFNGKIPPIGSLKLPLRDGDLEREDEVYAGHYFINANANADYKPQILGPDGTPIIDRNEFYSGCYGRVSLQFYTFNVNGNRGVAAGLGNIMKTRDGENLGGAGVRAEDEFAEYIQAAPSVVATDGFGNSLGGMLS</sequence>
<name>A0A0G3GVP8_9CORY</name>
<dbReference type="SUPFAM" id="SSF50249">
    <property type="entry name" value="Nucleic acid-binding proteins"/>
    <property type="match status" value="1"/>
</dbReference>
<geneLocation type="plasmid" evidence="2 3">
    <name>phiCmus45274</name>
</geneLocation>
<dbReference type="STRING" id="571915.CMUST_04360"/>
<dbReference type="Gene3D" id="2.40.50.140">
    <property type="entry name" value="Nucleic acid-binding proteins"/>
    <property type="match status" value="1"/>
</dbReference>